<comment type="caution">
    <text evidence="7">The sequence shown here is derived from an EMBL/GenBank/DDBJ whole genome shotgun (WGS) entry which is preliminary data.</text>
</comment>
<evidence type="ECO:0000256" key="3">
    <source>
        <dbReference type="ARBA" id="ARBA00022692"/>
    </source>
</evidence>
<feature type="transmembrane region" description="Helical" evidence="6">
    <location>
        <begin position="183"/>
        <end position="205"/>
    </location>
</feature>
<dbReference type="PANTHER" id="PTHR43370:SF2">
    <property type="entry name" value="ABC TRANSPORTER PERMEASE PROTEIN"/>
    <property type="match status" value="1"/>
</dbReference>
<keyword evidence="3 6" id="KW-0812">Transmembrane</keyword>
<evidence type="ECO:0000313" key="7">
    <source>
        <dbReference type="EMBL" id="MDC5696551.1"/>
    </source>
</evidence>
<evidence type="ECO:0000256" key="2">
    <source>
        <dbReference type="ARBA" id="ARBA00022475"/>
    </source>
</evidence>
<evidence type="ECO:0000256" key="4">
    <source>
        <dbReference type="ARBA" id="ARBA00022989"/>
    </source>
</evidence>
<reference evidence="7 8" key="1">
    <citation type="submission" date="2022-11" db="EMBL/GenBank/DDBJ databases">
        <title>Anaerobic phenanthrene biodegradation by a DNRA strain PheN6.</title>
        <authorList>
            <person name="Zhang Z."/>
        </authorList>
    </citation>
    <scope>NUCLEOTIDE SEQUENCE [LARGE SCALE GENOMIC DNA]</scope>
    <source>
        <strain evidence="7 8">PheN6</strain>
    </source>
</reference>
<dbReference type="CDD" id="cd06580">
    <property type="entry name" value="TM_PBP1_transp_TpRbsC_like"/>
    <property type="match status" value="1"/>
</dbReference>
<feature type="transmembrane region" description="Helical" evidence="6">
    <location>
        <begin position="30"/>
        <end position="52"/>
    </location>
</feature>
<evidence type="ECO:0000256" key="1">
    <source>
        <dbReference type="ARBA" id="ARBA00004651"/>
    </source>
</evidence>
<dbReference type="Pfam" id="PF02653">
    <property type="entry name" value="BPD_transp_2"/>
    <property type="match status" value="1"/>
</dbReference>
<keyword evidence="4 6" id="KW-1133">Transmembrane helix</keyword>
<name>A0ABT5GF88_9MICO</name>
<evidence type="ECO:0000256" key="5">
    <source>
        <dbReference type="ARBA" id="ARBA00023136"/>
    </source>
</evidence>
<dbReference type="PANTHER" id="PTHR43370">
    <property type="entry name" value="SUGAR ABC TRANSPORTER INTEGRAL MEMBRANE PROTEIN-RELATED"/>
    <property type="match status" value="1"/>
</dbReference>
<feature type="transmembrane region" description="Helical" evidence="6">
    <location>
        <begin position="121"/>
        <end position="152"/>
    </location>
</feature>
<gene>
    <name evidence="7" type="ORF">OO014_04715</name>
</gene>
<protein>
    <submittedName>
        <fullName evidence="7">ABC transporter permease</fullName>
    </submittedName>
</protein>
<evidence type="ECO:0000256" key="6">
    <source>
        <dbReference type="SAM" id="Phobius"/>
    </source>
</evidence>
<sequence length="297" mass="30858">MNVVALIAATLVTATPLLYATIGEIITERSGILNLGIEGTMYAGAFGGFIVTANTGSPLLGLLAAVVTGMLAGGLMGLLTVTLGVNQHVAGIGTTLLLIGASEFSNRLLFGGGSLTQTAKFALLFTGVPVLEMYLLTMLGLAVVAPLAWWLLRSTGLGLRLRAVGENPEAADAAGISVERTRYVALVIGGALMAVGGAFLTLAVLGTFTLNITNGRGWVAIALVIFARWRIWPAVASALLFAVVDAAQLQLAITPTFAHVPRELMIALPYLAVIIALAVAGRGLRYPGAYLKPYRRT</sequence>
<dbReference type="RefSeq" id="WP_272461125.1">
    <property type="nucleotide sequence ID" value="NZ_JAPFQL010000012.1"/>
</dbReference>
<feature type="transmembrane region" description="Helical" evidence="6">
    <location>
        <begin position="217"/>
        <end position="244"/>
    </location>
</feature>
<dbReference type="Proteomes" id="UP001150259">
    <property type="component" value="Unassembled WGS sequence"/>
</dbReference>
<feature type="transmembrane region" description="Helical" evidence="6">
    <location>
        <begin position="59"/>
        <end position="83"/>
    </location>
</feature>
<feature type="transmembrane region" description="Helical" evidence="6">
    <location>
        <begin position="89"/>
        <end position="109"/>
    </location>
</feature>
<comment type="subcellular location">
    <subcellularLocation>
        <location evidence="1">Cell membrane</location>
        <topology evidence="1">Multi-pass membrane protein</topology>
    </subcellularLocation>
</comment>
<organism evidence="7 8">
    <name type="scientific">Intrasporangium calvum</name>
    <dbReference type="NCBI Taxonomy" id="53358"/>
    <lineage>
        <taxon>Bacteria</taxon>
        <taxon>Bacillati</taxon>
        <taxon>Actinomycetota</taxon>
        <taxon>Actinomycetes</taxon>
        <taxon>Micrococcales</taxon>
        <taxon>Intrasporangiaceae</taxon>
        <taxon>Intrasporangium</taxon>
    </lineage>
</organism>
<keyword evidence="8" id="KW-1185">Reference proteome</keyword>
<accession>A0ABT5GF88</accession>
<evidence type="ECO:0000313" key="8">
    <source>
        <dbReference type="Proteomes" id="UP001150259"/>
    </source>
</evidence>
<feature type="transmembrane region" description="Helical" evidence="6">
    <location>
        <begin position="264"/>
        <end position="284"/>
    </location>
</feature>
<keyword evidence="2" id="KW-1003">Cell membrane</keyword>
<keyword evidence="5 6" id="KW-0472">Membrane</keyword>
<proteinExistence type="predicted"/>
<dbReference type="EMBL" id="JAPFQL010000012">
    <property type="protein sequence ID" value="MDC5696551.1"/>
    <property type="molecule type" value="Genomic_DNA"/>
</dbReference>
<dbReference type="InterPro" id="IPR001851">
    <property type="entry name" value="ABC_transp_permease"/>
</dbReference>